<dbReference type="AlphaFoldDB" id="A0A5J4T1F5"/>
<keyword evidence="4 9" id="KW-0808">Transferase</keyword>
<dbReference type="GO" id="GO:0000105">
    <property type="term" value="P:L-histidine biosynthetic process"/>
    <property type="evidence" value="ECO:0007669"/>
    <property type="project" value="UniProtKB-KW"/>
</dbReference>
<organism evidence="9">
    <name type="scientific">termite gut metagenome</name>
    <dbReference type="NCBI Taxonomy" id="433724"/>
    <lineage>
        <taxon>unclassified sequences</taxon>
        <taxon>metagenomes</taxon>
        <taxon>organismal metagenomes</taxon>
    </lineage>
</organism>
<proteinExistence type="inferred from homology"/>
<evidence type="ECO:0000259" key="8">
    <source>
        <dbReference type="Pfam" id="PF00155"/>
    </source>
</evidence>
<dbReference type="PANTHER" id="PTHR42885">
    <property type="entry name" value="HISTIDINOL-PHOSPHATE AMINOTRANSFERASE-RELATED"/>
    <property type="match status" value="1"/>
</dbReference>
<reference evidence="9" key="1">
    <citation type="submission" date="2019-03" db="EMBL/GenBank/DDBJ databases">
        <title>Single cell metagenomics reveals metabolic interactions within the superorganism composed of flagellate Streblomastix strix and complex community of Bacteroidetes bacteria on its surface.</title>
        <authorList>
            <person name="Treitli S.C."/>
            <person name="Kolisko M."/>
            <person name="Husnik F."/>
            <person name="Keeling P."/>
            <person name="Hampl V."/>
        </authorList>
    </citation>
    <scope>NUCLEOTIDE SEQUENCE</scope>
    <source>
        <strain evidence="9">STM</strain>
    </source>
</reference>
<comment type="cofactor">
    <cofactor evidence="1">
        <name>pyridoxal 5'-phosphate</name>
        <dbReference type="ChEBI" id="CHEBI:597326"/>
    </cofactor>
</comment>
<dbReference type="PROSITE" id="PS00599">
    <property type="entry name" value="AA_TRANSFER_CLASS_2"/>
    <property type="match status" value="1"/>
</dbReference>
<keyword evidence="6" id="KW-0368">Histidine biosynthesis</keyword>
<dbReference type="EMBL" id="SNRY01000004">
    <property type="protein sequence ID" value="KAA6352204.1"/>
    <property type="molecule type" value="Genomic_DNA"/>
</dbReference>
<evidence type="ECO:0000256" key="5">
    <source>
        <dbReference type="ARBA" id="ARBA00022898"/>
    </source>
</evidence>
<dbReference type="GO" id="GO:0030170">
    <property type="term" value="F:pyridoxal phosphate binding"/>
    <property type="evidence" value="ECO:0007669"/>
    <property type="project" value="InterPro"/>
</dbReference>
<protein>
    <submittedName>
        <fullName evidence="9">Histidinol-phosphate aminotransferase</fullName>
        <ecNumber evidence="9">2.6.1.9</ecNumber>
    </submittedName>
</protein>
<dbReference type="InterPro" id="IPR005861">
    <property type="entry name" value="HisP_aminotrans"/>
</dbReference>
<accession>A0A5J4T1F5</accession>
<evidence type="ECO:0000313" key="9">
    <source>
        <dbReference type="EMBL" id="KAA6352204.1"/>
    </source>
</evidence>
<dbReference type="InterPro" id="IPR004839">
    <property type="entry name" value="Aminotransferase_I/II_large"/>
</dbReference>
<comment type="pathway">
    <text evidence="7">Amino-acid biosynthesis.</text>
</comment>
<dbReference type="InterPro" id="IPR001917">
    <property type="entry name" value="Aminotrans_II_pyridoxalP_BS"/>
</dbReference>
<name>A0A5J4T1F5_9ZZZZ</name>
<dbReference type="SUPFAM" id="SSF53383">
    <property type="entry name" value="PLP-dependent transferases"/>
    <property type="match status" value="1"/>
</dbReference>
<evidence type="ECO:0000256" key="4">
    <source>
        <dbReference type="ARBA" id="ARBA00022679"/>
    </source>
</evidence>
<dbReference type="InterPro" id="IPR015422">
    <property type="entry name" value="PyrdxlP-dep_Trfase_small"/>
</dbReference>
<dbReference type="InterPro" id="IPR015421">
    <property type="entry name" value="PyrdxlP-dep_Trfase_major"/>
</dbReference>
<dbReference type="CDD" id="cd00609">
    <property type="entry name" value="AAT_like"/>
    <property type="match status" value="1"/>
</dbReference>
<evidence type="ECO:0000256" key="1">
    <source>
        <dbReference type="ARBA" id="ARBA00001933"/>
    </source>
</evidence>
<evidence type="ECO:0000256" key="3">
    <source>
        <dbReference type="ARBA" id="ARBA00022605"/>
    </source>
</evidence>
<keyword evidence="3" id="KW-0028">Amino-acid biosynthesis</keyword>
<keyword evidence="2 9" id="KW-0032">Aminotransferase</keyword>
<keyword evidence="5" id="KW-0663">Pyridoxal phosphate</keyword>
<dbReference type="PANTHER" id="PTHR42885:SF2">
    <property type="entry name" value="HISTIDINOL-PHOSPHATE AMINOTRANSFERASE"/>
    <property type="match status" value="1"/>
</dbReference>
<dbReference type="InterPro" id="IPR015424">
    <property type="entry name" value="PyrdxlP-dep_Trfase"/>
</dbReference>
<dbReference type="GO" id="GO:0004400">
    <property type="term" value="F:histidinol-phosphate transaminase activity"/>
    <property type="evidence" value="ECO:0007669"/>
    <property type="project" value="UniProtKB-EC"/>
</dbReference>
<gene>
    <name evidence="9" type="ORF">EZS27_000386</name>
</gene>
<dbReference type="Gene3D" id="3.90.1150.10">
    <property type="entry name" value="Aspartate Aminotransferase, domain 1"/>
    <property type="match status" value="1"/>
</dbReference>
<dbReference type="NCBIfam" id="TIGR01141">
    <property type="entry name" value="hisC"/>
    <property type="match status" value="1"/>
</dbReference>
<evidence type="ECO:0000256" key="2">
    <source>
        <dbReference type="ARBA" id="ARBA00022576"/>
    </source>
</evidence>
<comment type="caution">
    <text evidence="9">The sequence shown here is derived from an EMBL/GenBank/DDBJ whole genome shotgun (WGS) entry which is preliminary data.</text>
</comment>
<evidence type="ECO:0000256" key="6">
    <source>
        <dbReference type="ARBA" id="ARBA00023102"/>
    </source>
</evidence>
<sequence>MKPLKELIRPNIWNLKPYSSARDEYKGATTSVFLDANENPYNAPNNRYPDPLQQELKAELSKRKKVHTEQIFLGNGSDEAIDLVFRAFCEPASVDNVVAIDPTYGMYQVCAEINNVEYRKVLLDESFQFSADKLLAAADEHTKLIFLCSPNNPTGNELLRSEIIKVIDGFEGLIILDEAYNDFSDVPSFLDKLEEYPNLIVLQTFSKAWGSAGIRLGMAYASPDIISIFTKIKYPYNVNVLTQQRGISLLRNKYNEIERWIKTLKEEKAGLMEAFGGLPYVEKVYPSDANFFLVRMRDAVKTYDYLVNRGIIVRNRHNVSLCNNCLRITVGTKEENNCLIEALKSSC</sequence>
<evidence type="ECO:0000256" key="7">
    <source>
        <dbReference type="ARBA" id="ARBA00029440"/>
    </source>
</evidence>
<dbReference type="Pfam" id="PF00155">
    <property type="entry name" value="Aminotran_1_2"/>
    <property type="match status" value="1"/>
</dbReference>
<dbReference type="HAMAP" id="MF_01023">
    <property type="entry name" value="HisC_aminotrans_2"/>
    <property type="match status" value="1"/>
</dbReference>
<dbReference type="Gene3D" id="3.40.640.10">
    <property type="entry name" value="Type I PLP-dependent aspartate aminotransferase-like (Major domain)"/>
    <property type="match status" value="1"/>
</dbReference>
<feature type="domain" description="Aminotransferase class I/classII large" evidence="8">
    <location>
        <begin position="40"/>
        <end position="343"/>
    </location>
</feature>
<dbReference type="EC" id="2.6.1.9" evidence="9"/>